<dbReference type="EMBL" id="ML742098">
    <property type="protein sequence ID" value="KAE8150280.1"/>
    <property type="molecule type" value="Genomic_DNA"/>
</dbReference>
<dbReference type="PANTHER" id="PTHR14586">
    <property type="entry name" value="THIAMINE-TRIPHOSPHATASE"/>
    <property type="match status" value="1"/>
</dbReference>
<evidence type="ECO:0000313" key="1">
    <source>
        <dbReference type="EMBL" id="KAE8150280.1"/>
    </source>
</evidence>
<proteinExistence type="predicted"/>
<reference evidence="1 2" key="1">
    <citation type="submission" date="2019-04" db="EMBL/GenBank/DDBJ databases">
        <title>Friends and foes A comparative genomics study of 23 Aspergillus species from section Flavi.</title>
        <authorList>
            <consortium name="DOE Joint Genome Institute"/>
            <person name="Kjaerbolling I."/>
            <person name="Vesth T."/>
            <person name="Frisvad J.C."/>
            <person name="Nybo J.L."/>
            <person name="Theobald S."/>
            <person name="Kildgaard S."/>
            <person name="Isbrandt T."/>
            <person name="Kuo A."/>
            <person name="Sato A."/>
            <person name="Lyhne E.K."/>
            <person name="Kogle M.E."/>
            <person name="Wiebenga A."/>
            <person name="Kun R.S."/>
            <person name="Lubbers R.J."/>
            <person name="Makela M.R."/>
            <person name="Barry K."/>
            <person name="Chovatia M."/>
            <person name="Clum A."/>
            <person name="Daum C."/>
            <person name="Haridas S."/>
            <person name="He G."/>
            <person name="LaButti K."/>
            <person name="Lipzen A."/>
            <person name="Mondo S."/>
            <person name="Riley R."/>
            <person name="Salamov A."/>
            <person name="Simmons B.A."/>
            <person name="Magnuson J.K."/>
            <person name="Henrissat B."/>
            <person name="Mortensen U.H."/>
            <person name="Larsen T.O."/>
            <person name="Devries R.P."/>
            <person name="Grigoriev I.V."/>
            <person name="Machida M."/>
            <person name="Baker S.E."/>
            <person name="Andersen M.R."/>
        </authorList>
    </citation>
    <scope>NUCLEOTIDE SEQUENCE [LARGE SCALE GENOMIC DNA]</scope>
    <source>
        <strain evidence="1 2">IBT 18842</strain>
    </source>
</reference>
<dbReference type="CDD" id="cd07758">
    <property type="entry name" value="ThTPase"/>
    <property type="match status" value="1"/>
</dbReference>
<organism evidence="1 2">
    <name type="scientific">Aspergillus avenaceus</name>
    <dbReference type="NCBI Taxonomy" id="36643"/>
    <lineage>
        <taxon>Eukaryota</taxon>
        <taxon>Fungi</taxon>
        <taxon>Dikarya</taxon>
        <taxon>Ascomycota</taxon>
        <taxon>Pezizomycotina</taxon>
        <taxon>Eurotiomycetes</taxon>
        <taxon>Eurotiomycetidae</taxon>
        <taxon>Eurotiales</taxon>
        <taxon>Aspergillaceae</taxon>
        <taxon>Aspergillus</taxon>
        <taxon>Aspergillus subgen. Circumdati</taxon>
    </lineage>
</organism>
<evidence type="ECO:0000313" key="2">
    <source>
        <dbReference type="Proteomes" id="UP000325780"/>
    </source>
</evidence>
<sequence>MLLEVERKFHHLTKHLTSHGGTPSFQALNYLGKTTFHDIYYDKAHLLSSKGVWIRQRDGNWQAKIKRGGDYTNSKFDELTTSSEIARYLAQLGFPDDEKSKFGLNEMASFSTLRESWVADREFTIVQDVTDFGHTVGEVELECRLERVGSEIEFEKLRAKKMAEMDERIVGFMRRYSWAFCAGVPKGKLTAYFERFPGC</sequence>
<dbReference type="Gene3D" id="2.40.320.10">
    <property type="entry name" value="Hypothetical Protein Pfu-838710-001"/>
    <property type="match status" value="1"/>
</dbReference>
<gene>
    <name evidence="1" type="ORF">BDV25DRAFT_129689</name>
</gene>
<dbReference type="GO" id="GO:0042357">
    <property type="term" value="P:thiamine diphosphate metabolic process"/>
    <property type="evidence" value="ECO:0007669"/>
    <property type="project" value="TreeGrafter"/>
</dbReference>
<accession>A0A5N6TVH1</accession>
<dbReference type="SUPFAM" id="SSF55154">
    <property type="entry name" value="CYTH-like phosphatases"/>
    <property type="match status" value="1"/>
</dbReference>
<protein>
    <submittedName>
        <fullName evidence="1">CYTH-like domain-containing protein</fullName>
    </submittedName>
</protein>
<dbReference type="PANTHER" id="PTHR14586:SF1">
    <property type="entry name" value="THIAMINE-TRIPHOSPHATASE"/>
    <property type="match status" value="1"/>
</dbReference>
<dbReference type="InterPro" id="IPR033469">
    <property type="entry name" value="CYTH-like_dom_sf"/>
</dbReference>
<dbReference type="GO" id="GO:0050333">
    <property type="term" value="F:thiamine triphosphate phosphatase activity"/>
    <property type="evidence" value="ECO:0007669"/>
    <property type="project" value="InterPro"/>
</dbReference>
<name>A0A5N6TVH1_ASPAV</name>
<keyword evidence="2" id="KW-1185">Reference proteome</keyword>
<dbReference type="OrthoDB" id="442176at2759"/>
<dbReference type="GO" id="GO:0000287">
    <property type="term" value="F:magnesium ion binding"/>
    <property type="evidence" value="ECO:0007669"/>
    <property type="project" value="TreeGrafter"/>
</dbReference>
<dbReference type="InterPro" id="IPR012177">
    <property type="entry name" value="ThTPase_euk"/>
</dbReference>
<dbReference type="GO" id="GO:0006772">
    <property type="term" value="P:thiamine metabolic process"/>
    <property type="evidence" value="ECO:0007669"/>
    <property type="project" value="InterPro"/>
</dbReference>
<dbReference type="InterPro" id="IPR039582">
    <property type="entry name" value="THTPA"/>
</dbReference>
<dbReference type="Proteomes" id="UP000325780">
    <property type="component" value="Unassembled WGS sequence"/>
</dbReference>
<dbReference type="AlphaFoldDB" id="A0A5N6TVH1"/>